<feature type="region of interest" description="Disordered" evidence="1">
    <location>
        <begin position="212"/>
        <end position="291"/>
    </location>
</feature>
<feature type="compositionally biased region" description="Acidic residues" evidence="1">
    <location>
        <begin position="82"/>
        <end position="107"/>
    </location>
</feature>
<evidence type="ECO:0000256" key="1">
    <source>
        <dbReference type="SAM" id="MobiDB-lite"/>
    </source>
</evidence>
<dbReference type="AlphaFoldDB" id="A0A1Y2AAU3"/>
<feature type="compositionally biased region" description="Acidic residues" evidence="1">
    <location>
        <begin position="39"/>
        <end position="56"/>
    </location>
</feature>
<feature type="region of interest" description="Disordered" evidence="1">
    <location>
        <begin position="1"/>
        <end position="156"/>
    </location>
</feature>
<evidence type="ECO:0000313" key="2">
    <source>
        <dbReference type="EMBL" id="ORY19638.1"/>
    </source>
</evidence>
<dbReference type="Proteomes" id="UP000193920">
    <property type="component" value="Unassembled WGS sequence"/>
</dbReference>
<gene>
    <name evidence="2" type="ORF">LY90DRAFT_164434</name>
</gene>
<organism evidence="2 3">
    <name type="scientific">Neocallimastix californiae</name>
    <dbReference type="NCBI Taxonomy" id="1754190"/>
    <lineage>
        <taxon>Eukaryota</taxon>
        <taxon>Fungi</taxon>
        <taxon>Fungi incertae sedis</taxon>
        <taxon>Chytridiomycota</taxon>
        <taxon>Chytridiomycota incertae sedis</taxon>
        <taxon>Neocallimastigomycetes</taxon>
        <taxon>Neocallimastigales</taxon>
        <taxon>Neocallimastigaceae</taxon>
        <taxon>Neocallimastix</taxon>
    </lineage>
</organism>
<feature type="compositionally biased region" description="Basic and acidic residues" evidence="1">
    <location>
        <begin position="215"/>
        <end position="229"/>
    </location>
</feature>
<feature type="compositionally biased region" description="Basic and acidic residues" evidence="1">
    <location>
        <begin position="241"/>
        <end position="260"/>
    </location>
</feature>
<protein>
    <submittedName>
        <fullName evidence="2">Uncharacterized protein</fullName>
    </submittedName>
</protein>
<name>A0A1Y2AAU3_9FUNG</name>
<keyword evidence="3" id="KW-1185">Reference proteome</keyword>
<evidence type="ECO:0000313" key="3">
    <source>
        <dbReference type="Proteomes" id="UP000193920"/>
    </source>
</evidence>
<feature type="compositionally biased region" description="Basic residues" evidence="1">
    <location>
        <begin position="261"/>
        <end position="278"/>
    </location>
</feature>
<reference evidence="2 3" key="1">
    <citation type="submission" date="2016-08" db="EMBL/GenBank/DDBJ databases">
        <title>A Parts List for Fungal Cellulosomes Revealed by Comparative Genomics.</title>
        <authorList>
            <consortium name="DOE Joint Genome Institute"/>
            <person name="Haitjema C.H."/>
            <person name="Gilmore S.P."/>
            <person name="Henske J.K."/>
            <person name="Solomon K.V."/>
            <person name="De Groot R."/>
            <person name="Kuo A."/>
            <person name="Mondo S.J."/>
            <person name="Salamov A.A."/>
            <person name="Labutti K."/>
            <person name="Zhao Z."/>
            <person name="Chiniquy J."/>
            <person name="Barry K."/>
            <person name="Brewer H.M."/>
            <person name="Purvine S.O."/>
            <person name="Wright A.T."/>
            <person name="Boxma B."/>
            <person name="Van Alen T."/>
            <person name="Hackstein J.H."/>
            <person name="Baker S.E."/>
            <person name="Grigoriev I.V."/>
            <person name="O'Malley M.A."/>
        </authorList>
    </citation>
    <scope>NUCLEOTIDE SEQUENCE [LARGE SCALE GENOMIC DNA]</scope>
    <source>
        <strain evidence="2 3">G1</strain>
    </source>
</reference>
<dbReference type="EMBL" id="MCOG01000311">
    <property type="protein sequence ID" value="ORY19638.1"/>
    <property type="molecule type" value="Genomic_DNA"/>
</dbReference>
<comment type="caution">
    <text evidence="2">The sequence shown here is derived from an EMBL/GenBank/DDBJ whole genome shotgun (WGS) entry which is preliminary data.</text>
</comment>
<proteinExistence type="predicted"/>
<feature type="compositionally biased region" description="Basic and acidic residues" evidence="1">
    <location>
        <begin position="125"/>
        <end position="143"/>
    </location>
</feature>
<accession>A0A1Y2AAU3</accession>
<feature type="compositionally biased region" description="Low complexity" evidence="1">
    <location>
        <begin position="18"/>
        <end position="29"/>
    </location>
</feature>
<sequence length="291" mass="33712">MDSETTSSIKKEFDENISSMKSNSSASSRRSSKKRKLDDDDSFMQDDYNSENEEDNEPVKSPILRRLRTSSRVKNTPKYTFDEDEDDEDDEKDDDTLNDIDDNDVDFENISLPPLKNKIELSSSIEDKEDKGNNEKKEQKDEIMNEDNDDSTKTKENNLSVEIIDINAEEILKNKNDLGIIDTNNNINKSRTIDITMDDEDDSLKIIDSSISEMSKAEEKESPKIEAKSRVAAMRTKRKSKIEDKKEEDKIEEEKEEVKKSVRKRSSRSSYSSKRRSRVKDIQYLELSDDE</sequence>